<feature type="non-terminal residue" evidence="1">
    <location>
        <position position="1"/>
    </location>
</feature>
<proteinExistence type="predicted"/>
<sequence>KKESEVDKNSTEYIDNISIEQKEGKTTDDIFKMALMCVVWSHTYLPLAPYDCCWSYAVPTLCNTLGRCCAISADIE</sequence>
<name>A0A0B6Y987_9EUPU</name>
<dbReference type="EMBL" id="HACG01005828">
    <property type="protein sequence ID" value="CEK52693.1"/>
    <property type="molecule type" value="Transcribed_RNA"/>
</dbReference>
<organism evidence="1">
    <name type="scientific">Arion vulgaris</name>
    <dbReference type="NCBI Taxonomy" id="1028688"/>
    <lineage>
        <taxon>Eukaryota</taxon>
        <taxon>Metazoa</taxon>
        <taxon>Spiralia</taxon>
        <taxon>Lophotrochozoa</taxon>
        <taxon>Mollusca</taxon>
        <taxon>Gastropoda</taxon>
        <taxon>Heterobranchia</taxon>
        <taxon>Euthyneura</taxon>
        <taxon>Panpulmonata</taxon>
        <taxon>Eupulmonata</taxon>
        <taxon>Stylommatophora</taxon>
        <taxon>Helicina</taxon>
        <taxon>Arionoidea</taxon>
        <taxon>Arionidae</taxon>
        <taxon>Arion</taxon>
    </lineage>
</organism>
<gene>
    <name evidence="1" type="primary">ORF17715</name>
</gene>
<accession>A0A0B6Y987</accession>
<reference evidence="1" key="1">
    <citation type="submission" date="2014-12" db="EMBL/GenBank/DDBJ databases">
        <title>Insight into the proteome of Arion vulgaris.</title>
        <authorList>
            <person name="Aradska J."/>
            <person name="Bulat T."/>
            <person name="Smidak R."/>
            <person name="Sarate P."/>
            <person name="Gangsoo J."/>
            <person name="Sialana F."/>
            <person name="Bilban M."/>
            <person name="Lubec G."/>
        </authorList>
    </citation>
    <scope>NUCLEOTIDE SEQUENCE</scope>
    <source>
        <tissue evidence="1">Skin</tissue>
    </source>
</reference>
<dbReference type="AlphaFoldDB" id="A0A0B6Y987"/>
<feature type="non-terminal residue" evidence="1">
    <location>
        <position position="76"/>
    </location>
</feature>
<evidence type="ECO:0000313" key="1">
    <source>
        <dbReference type="EMBL" id="CEK52693.1"/>
    </source>
</evidence>
<protein>
    <submittedName>
        <fullName evidence="1">Uncharacterized protein</fullName>
    </submittedName>
</protein>